<keyword evidence="1" id="KW-1133">Transmembrane helix</keyword>
<organism evidence="2 3">
    <name type="scientific">Kingella pumchi</name>
    <dbReference type="NCBI Taxonomy" id="2779506"/>
    <lineage>
        <taxon>Bacteria</taxon>
        <taxon>Pseudomonadati</taxon>
        <taxon>Pseudomonadota</taxon>
        <taxon>Betaproteobacteria</taxon>
        <taxon>Neisseriales</taxon>
        <taxon>Neisseriaceae</taxon>
        <taxon>Kingella</taxon>
    </lineage>
</organism>
<accession>A0ABS9NQ30</accession>
<feature type="transmembrane region" description="Helical" evidence="1">
    <location>
        <begin position="40"/>
        <end position="58"/>
    </location>
</feature>
<reference evidence="2 3" key="1">
    <citation type="submission" date="2022-02" db="EMBL/GenBank/DDBJ databases">
        <title>Genome sequence data of Kingella unionensis sp. nov. strain CICC 24913 (CCUG 75125).</title>
        <authorList>
            <person name="Xiao M."/>
        </authorList>
    </citation>
    <scope>NUCLEOTIDE SEQUENCE [LARGE SCALE GENOMIC DNA]</scope>
    <source>
        <strain evidence="2 3">CICC 24913</strain>
    </source>
</reference>
<name>A0ABS9NQ30_9NEIS</name>
<feature type="transmembrane region" description="Helical" evidence="1">
    <location>
        <begin position="6"/>
        <end position="28"/>
    </location>
</feature>
<evidence type="ECO:0000313" key="3">
    <source>
        <dbReference type="Proteomes" id="UP001298424"/>
    </source>
</evidence>
<keyword evidence="1" id="KW-0812">Transmembrane</keyword>
<keyword evidence="1" id="KW-0472">Membrane</keyword>
<feature type="transmembrane region" description="Helical" evidence="1">
    <location>
        <begin position="78"/>
        <end position="98"/>
    </location>
</feature>
<dbReference type="Proteomes" id="UP001298424">
    <property type="component" value="Unassembled WGS sequence"/>
</dbReference>
<keyword evidence="3" id="KW-1185">Reference proteome</keyword>
<dbReference type="InterPro" id="IPR008407">
    <property type="entry name" value="Brnchd-chn_aa_trnsp_AzlD"/>
</dbReference>
<proteinExistence type="predicted"/>
<dbReference type="RefSeq" id="WP_238748188.1">
    <property type="nucleotide sequence ID" value="NZ_JAKOOW010000033.1"/>
</dbReference>
<sequence length="101" mass="10747">MIDFASALTIVGMGVITYSTRLIGYFALRNRRFGPRALRVMDAAPGCVIAAVIAPHFVSGKPDELIAMLLTAAAASRLPMLPTVGIAVSSYAFLHWLLQAA</sequence>
<protein>
    <submittedName>
        <fullName evidence="2">AzlD family protein</fullName>
    </submittedName>
</protein>
<comment type="caution">
    <text evidence="2">The sequence shown here is derived from an EMBL/GenBank/DDBJ whole genome shotgun (WGS) entry which is preliminary data.</text>
</comment>
<evidence type="ECO:0000256" key="1">
    <source>
        <dbReference type="SAM" id="Phobius"/>
    </source>
</evidence>
<evidence type="ECO:0000313" key="2">
    <source>
        <dbReference type="EMBL" id="MCG6504667.1"/>
    </source>
</evidence>
<dbReference type="Pfam" id="PF05437">
    <property type="entry name" value="AzlD"/>
    <property type="match status" value="1"/>
</dbReference>
<dbReference type="EMBL" id="JAKOOW010000033">
    <property type="protein sequence ID" value="MCG6504667.1"/>
    <property type="molecule type" value="Genomic_DNA"/>
</dbReference>
<gene>
    <name evidence="2" type="ORF">MB824_09180</name>
</gene>